<evidence type="ECO:0000313" key="3">
    <source>
        <dbReference type="Proteomes" id="UP001055439"/>
    </source>
</evidence>
<dbReference type="Proteomes" id="UP001055439">
    <property type="component" value="Chromosome 6"/>
</dbReference>
<accession>A0A9E7KBR3</accession>
<sequence length="146" mass="15895">MAGQISFGKHSGSTRRSQCLAFLPRENCPAILKPHRFVSAPLPPPARCHAVASCSAAIRIYSVLQRPRRIWTCVDMPLGYANWEDGSILEELSSSQSCLFLFSLLYLSNGILILSPPLWTSSGSSSSPSPSEVSVSSHPLIDPWNP</sequence>
<organism evidence="2 3">
    <name type="scientific">Musa troglodytarum</name>
    <name type="common">fe'i banana</name>
    <dbReference type="NCBI Taxonomy" id="320322"/>
    <lineage>
        <taxon>Eukaryota</taxon>
        <taxon>Viridiplantae</taxon>
        <taxon>Streptophyta</taxon>
        <taxon>Embryophyta</taxon>
        <taxon>Tracheophyta</taxon>
        <taxon>Spermatophyta</taxon>
        <taxon>Magnoliopsida</taxon>
        <taxon>Liliopsida</taxon>
        <taxon>Zingiberales</taxon>
        <taxon>Musaceae</taxon>
        <taxon>Musa</taxon>
    </lineage>
</organism>
<keyword evidence="3" id="KW-1185">Reference proteome</keyword>
<dbReference type="EMBL" id="CP097508">
    <property type="protein sequence ID" value="URE10085.1"/>
    <property type="molecule type" value="Genomic_DNA"/>
</dbReference>
<feature type="compositionally biased region" description="Low complexity" evidence="1">
    <location>
        <begin position="124"/>
        <end position="139"/>
    </location>
</feature>
<proteinExistence type="predicted"/>
<name>A0A9E7KBR3_9LILI</name>
<protein>
    <submittedName>
        <fullName evidence="2">Uncharacterized protein</fullName>
    </submittedName>
</protein>
<dbReference type="AlphaFoldDB" id="A0A9E7KBR3"/>
<evidence type="ECO:0000256" key="1">
    <source>
        <dbReference type="SAM" id="MobiDB-lite"/>
    </source>
</evidence>
<evidence type="ECO:0000313" key="2">
    <source>
        <dbReference type="EMBL" id="URE10085.1"/>
    </source>
</evidence>
<feature type="region of interest" description="Disordered" evidence="1">
    <location>
        <begin position="124"/>
        <end position="146"/>
    </location>
</feature>
<reference evidence="2" key="1">
    <citation type="submission" date="2022-05" db="EMBL/GenBank/DDBJ databases">
        <title>The Musa troglodytarum L. genome provides insights into the mechanism of non-climacteric behaviour and enrichment of carotenoids.</title>
        <authorList>
            <person name="Wang J."/>
        </authorList>
    </citation>
    <scope>NUCLEOTIDE SEQUENCE</scope>
    <source>
        <tissue evidence="2">Leaf</tissue>
    </source>
</reference>
<gene>
    <name evidence="2" type="ORF">MUK42_04693</name>
</gene>